<feature type="compositionally biased region" description="Basic and acidic residues" evidence="13">
    <location>
        <begin position="539"/>
        <end position="552"/>
    </location>
</feature>
<feature type="domain" description="Myb-like" evidence="14">
    <location>
        <begin position="319"/>
        <end position="383"/>
    </location>
</feature>
<reference evidence="17 18" key="1">
    <citation type="submission" date="2021-06" db="EMBL/GenBank/DDBJ databases">
        <title>Candida outbreak in Lebanon.</title>
        <authorList>
            <person name="Finianos M."/>
        </authorList>
    </citation>
    <scope>NUCLEOTIDE SEQUENCE [LARGE SCALE GENOMIC DNA]</scope>
    <source>
        <strain evidence="17">CA3LBN</strain>
    </source>
</reference>
<evidence type="ECO:0000259" key="15">
    <source>
        <dbReference type="PROSITE" id="PS50934"/>
    </source>
</evidence>
<evidence type="ECO:0000256" key="6">
    <source>
        <dbReference type="ARBA" id="ARBA00022694"/>
    </source>
</evidence>
<dbReference type="PANTHER" id="PTHR11933">
    <property type="entry name" value="TRNA 5-METHYLAMINOMETHYL-2-THIOURIDYLATE -METHYLTRANSFERASE"/>
    <property type="match status" value="1"/>
</dbReference>
<dbReference type="SUPFAM" id="SSF46689">
    <property type="entry name" value="Homeodomain-like"/>
    <property type="match status" value="2"/>
</dbReference>
<dbReference type="Pfam" id="PF20258">
    <property type="entry name" value="tRNA_Me_trans_C"/>
    <property type="match status" value="1"/>
</dbReference>
<feature type="region of interest" description="Disordered" evidence="13">
    <location>
        <begin position="1"/>
        <end position="48"/>
    </location>
</feature>
<feature type="domain" description="SWIRM" evidence="15">
    <location>
        <begin position="71"/>
        <end position="173"/>
    </location>
</feature>
<dbReference type="Gene3D" id="2.30.30.280">
    <property type="entry name" value="Adenine nucleotide alpha hydrolases-like domains"/>
    <property type="match status" value="1"/>
</dbReference>
<dbReference type="SUPFAM" id="SSF52402">
    <property type="entry name" value="Adenine nucleotide alpha hydrolases-like"/>
    <property type="match status" value="1"/>
</dbReference>
<dbReference type="Pfam" id="PF03054">
    <property type="entry name" value="tRNA_Me_trans"/>
    <property type="match status" value="1"/>
</dbReference>
<dbReference type="InterPro" id="IPR004506">
    <property type="entry name" value="MnmA-like"/>
</dbReference>
<dbReference type="PROSITE" id="PS50090">
    <property type="entry name" value="MYB_LIKE"/>
    <property type="match status" value="1"/>
</dbReference>
<evidence type="ECO:0000256" key="3">
    <source>
        <dbReference type="ARBA" id="ARBA00011953"/>
    </source>
</evidence>
<dbReference type="EC" id="2.8.1.14" evidence="3"/>
<evidence type="ECO:0000256" key="1">
    <source>
        <dbReference type="ARBA" id="ARBA00003986"/>
    </source>
</evidence>
<gene>
    <name evidence="17" type="ORF">CA3LBN_000739</name>
</gene>
<evidence type="ECO:0000256" key="10">
    <source>
        <dbReference type="ARBA" id="ARBA00023157"/>
    </source>
</evidence>
<comment type="function">
    <text evidence="1">Catalyzes the 2-thiolation of uridine at the wobble position (U34) of mitochondrial tRNA(Lys), tRNA(Glu) and tRNA(Gln). Required for the formation of 5-taurinomethyl-2-thiouridine (tm5s2U) of mitochondrial tRNA(Lys), tRNA(Glu), and tRNA(Gln) at the wobble position. ATP is required to activate the C2 atom of the wobble base.</text>
</comment>
<dbReference type="InterPro" id="IPR007526">
    <property type="entry name" value="SWIRM"/>
</dbReference>
<evidence type="ECO:0000259" key="14">
    <source>
        <dbReference type="PROSITE" id="PS50090"/>
    </source>
</evidence>
<dbReference type="InterPro" id="IPR046885">
    <property type="entry name" value="MnmA-like_C"/>
</dbReference>
<dbReference type="Pfam" id="PF04433">
    <property type="entry name" value="SWIRM"/>
    <property type="match status" value="1"/>
</dbReference>
<dbReference type="Gene3D" id="1.10.10.60">
    <property type="entry name" value="Homeodomain-like"/>
    <property type="match status" value="1"/>
</dbReference>
<evidence type="ECO:0000256" key="4">
    <source>
        <dbReference type="ARBA" id="ARBA00022555"/>
    </source>
</evidence>
<sequence length="931" mass="105545">MSAEPTDSKPETPVEDTPMTGTEDAGLEQTTEPKDGEKPAETEPEPVDLEKVRAAFQETAKNYLIEQSRHVVIPSFSKWFDMNTTHSIEMKSFPDFFPAKTEETPSTYKSPEVYKNMRDFMINSYRINPIEYLTVTAVRRNLAGDVASIIRIHRFLEKWGLINYQIDPRTKPTLVGPQFTGHFQVTLDTPQGLAPFVPESVKLKDASETPAAEIEGNGKPQEVKSEKTVKLEEKADGSIPLNLEVTRNIFEESTNQKAPNSVSYFCNETSNDVSKVRYHNLKSKASTSGTLGPSVISKEVFEQGLFPSNFTSSDFVKLEQSFKQKEWTEQEVLLLLEGIEMYATTDLNNQTLFLNNNGQWDKIGEHVGSKSRDECLIKFLQLPIEERYLNNLIKPDAEKKKQPDSLDKESIIQDVVRKLVESREGKATLQENAKKNLEQTVLDQTNLVNQVIELTLEKFDAKVKLINHLEADLIKTENLLNLQRKQALIERWLNFEKVSKFKKENNNPELEPLLNELLTPININEINKNFNKINLDNSEQSKTDSDKEKVEESLPISPFAYPQSKPDPHDDIYVAMSSGVDSSVTAALLSSKYKNVRGIYMANWSQSAKCTEGEWAAVQKVCEQLQMPCERVNFEKEYWADVFQPMIDMYEQGLTPNPDLGCNKFIKFGKMIEHLAAKYDGTESKWWLATGHYARVEKASNHFNLHRAYDGNKDQSYYLASIPRSVLHRLLLPLGHHTKVEVRKMAADLGLYTASKPDSQGLCFVSPDHTKFRHFLDEFIPPKPGNIITEDGKIWGKHSGIWHATIGQRSGISMPQGDPKYSGVWFVSEKRRDTNEIVIVKGGANENLFSNKLKTSGWVWLQGKVPDDLQNISFQYRSLQDPIPIEELTVEGDEITITAKTKQRAMAPGQSIVVYQGNRVLGSGVLSQTYK</sequence>
<dbReference type="InterPro" id="IPR036388">
    <property type="entry name" value="WH-like_DNA-bd_sf"/>
</dbReference>
<dbReference type="Gene3D" id="1.10.10.10">
    <property type="entry name" value="Winged helix-like DNA-binding domain superfamily/Winged helix DNA-binding domain"/>
    <property type="match status" value="1"/>
</dbReference>
<keyword evidence="10" id="KW-1015">Disulfide bond</keyword>
<keyword evidence="7" id="KW-0547">Nucleotide-binding</keyword>
<dbReference type="PANTHER" id="PTHR11933:SF5">
    <property type="entry name" value="MITOCHONDRIAL TRNA-SPECIFIC 2-THIOURIDYLASE 1"/>
    <property type="match status" value="1"/>
</dbReference>
<protein>
    <recommendedName>
        <fullName evidence="3">tRNA-5-taurinomethyluridine 2-sulfurtransferase</fullName>
        <ecNumber evidence="3">2.8.1.14</ecNumber>
    </recommendedName>
</protein>
<evidence type="ECO:0000256" key="2">
    <source>
        <dbReference type="ARBA" id="ARBA00006191"/>
    </source>
</evidence>
<evidence type="ECO:0000256" key="13">
    <source>
        <dbReference type="SAM" id="MobiDB-lite"/>
    </source>
</evidence>
<dbReference type="InterPro" id="IPR017884">
    <property type="entry name" value="SANT_dom"/>
</dbReference>
<proteinExistence type="inferred from homology"/>
<dbReference type="SMART" id="SM00717">
    <property type="entry name" value="SANT"/>
    <property type="match status" value="1"/>
</dbReference>
<evidence type="ECO:0000256" key="7">
    <source>
        <dbReference type="ARBA" id="ARBA00022741"/>
    </source>
</evidence>
<dbReference type="InterPro" id="IPR023382">
    <property type="entry name" value="MnmA-like_central_sf"/>
</dbReference>
<dbReference type="InterPro" id="IPR014729">
    <property type="entry name" value="Rossmann-like_a/b/a_fold"/>
</dbReference>
<evidence type="ECO:0000256" key="11">
    <source>
        <dbReference type="ARBA" id="ARBA00023242"/>
    </source>
</evidence>
<dbReference type="InterPro" id="IPR009057">
    <property type="entry name" value="Homeodomain-like_sf"/>
</dbReference>
<comment type="similarity">
    <text evidence="2">Belongs to the MnmA/TRMU family.</text>
</comment>
<dbReference type="PROSITE" id="PS50934">
    <property type="entry name" value="SWIRM"/>
    <property type="match status" value="1"/>
</dbReference>
<keyword evidence="9" id="KW-0694">RNA-binding</keyword>
<evidence type="ECO:0000256" key="8">
    <source>
        <dbReference type="ARBA" id="ARBA00022840"/>
    </source>
</evidence>
<evidence type="ECO:0000313" key="18">
    <source>
        <dbReference type="Proteomes" id="UP000825434"/>
    </source>
</evidence>
<organism evidence="17 18">
    <name type="scientific">Candidozyma haemuli</name>
    <dbReference type="NCBI Taxonomy" id="45357"/>
    <lineage>
        <taxon>Eukaryota</taxon>
        <taxon>Fungi</taxon>
        <taxon>Dikarya</taxon>
        <taxon>Ascomycota</taxon>
        <taxon>Saccharomycotina</taxon>
        <taxon>Pichiomycetes</taxon>
        <taxon>Metschnikowiaceae</taxon>
        <taxon>Candidozyma</taxon>
    </lineage>
</organism>
<keyword evidence="11" id="KW-0539">Nucleus</keyword>
<dbReference type="NCBIfam" id="NF001138">
    <property type="entry name" value="PRK00143.1"/>
    <property type="match status" value="1"/>
</dbReference>
<accession>A0ABX8I070</accession>
<dbReference type="Gene3D" id="3.40.50.620">
    <property type="entry name" value="HUPs"/>
    <property type="match status" value="1"/>
</dbReference>
<dbReference type="InterPro" id="IPR046884">
    <property type="entry name" value="MnmA-like_central"/>
</dbReference>
<keyword evidence="5" id="KW-0808">Transferase</keyword>
<evidence type="ECO:0000259" key="16">
    <source>
        <dbReference type="PROSITE" id="PS51293"/>
    </source>
</evidence>
<feature type="compositionally biased region" description="Basic and acidic residues" evidence="13">
    <location>
        <begin position="31"/>
        <end position="41"/>
    </location>
</feature>
<keyword evidence="18" id="KW-1185">Reference proteome</keyword>
<name>A0ABX8I070_9ASCO</name>
<keyword evidence="6" id="KW-0819">tRNA processing</keyword>
<feature type="region of interest" description="Disordered" evidence="13">
    <location>
        <begin position="536"/>
        <end position="561"/>
    </location>
</feature>
<dbReference type="InterPro" id="IPR001005">
    <property type="entry name" value="SANT/Myb"/>
</dbReference>
<evidence type="ECO:0000256" key="5">
    <source>
        <dbReference type="ARBA" id="ARBA00022679"/>
    </source>
</evidence>
<comment type="catalytic activity">
    <reaction evidence="12">
        <text>5-taurinomethyluridine(34) in tRNA + S-sulfanyl-L-cysteinyl-[protein] + AH2 + ATP = 5-taurinomethyl-2-thiouridine(34) in tRNA + L-cysteinyl-[protein] + A + AMP + diphosphate + H(+)</text>
        <dbReference type="Rhea" id="RHEA:47040"/>
        <dbReference type="Rhea" id="RHEA-COMP:10131"/>
        <dbReference type="Rhea" id="RHEA-COMP:11726"/>
        <dbReference type="Rhea" id="RHEA-COMP:11732"/>
        <dbReference type="Rhea" id="RHEA-COMP:11733"/>
        <dbReference type="ChEBI" id="CHEBI:13193"/>
        <dbReference type="ChEBI" id="CHEBI:15378"/>
        <dbReference type="ChEBI" id="CHEBI:17499"/>
        <dbReference type="ChEBI" id="CHEBI:29950"/>
        <dbReference type="ChEBI" id="CHEBI:30616"/>
        <dbReference type="ChEBI" id="CHEBI:33019"/>
        <dbReference type="ChEBI" id="CHEBI:61963"/>
        <dbReference type="ChEBI" id="CHEBI:87171"/>
        <dbReference type="ChEBI" id="CHEBI:87172"/>
        <dbReference type="ChEBI" id="CHEBI:456215"/>
        <dbReference type="EC" id="2.8.1.14"/>
    </reaction>
</comment>
<dbReference type="NCBIfam" id="TIGR00420">
    <property type="entry name" value="trmU"/>
    <property type="match status" value="1"/>
</dbReference>
<dbReference type="EMBL" id="CP076661">
    <property type="protein sequence ID" value="QWU86521.1"/>
    <property type="molecule type" value="Genomic_DNA"/>
</dbReference>
<feature type="compositionally biased region" description="Basic and acidic residues" evidence="13">
    <location>
        <begin position="1"/>
        <end position="12"/>
    </location>
</feature>
<keyword evidence="4" id="KW-0820">tRNA-binding</keyword>
<dbReference type="Gene3D" id="2.40.30.10">
    <property type="entry name" value="Translation factors"/>
    <property type="match status" value="1"/>
</dbReference>
<evidence type="ECO:0000256" key="9">
    <source>
        <dbReference type="ARBA" id="ARBA00022884"/>
    </source>
</evidence>
<feature type="domain" description="SANT" evidence="16">
    <location>
        <begin position="325"/>
        <end position="387"/>
    </location>
</feature>
<dbReference type="Proteomes" id="UP000825434">
    <property type="component" value="Chromosome 1"/>
</dbReference>
<dbReference type="CDD" id="cd01998">
    <property type="entry name" value="MnmA_TRMU-like"/>
    <property type="match status" value="1"/>
</dbReference>
<dbReference type="CDD" id="cd00167">
    <property type="entry name" value="SANT"/>
    <property type="match status" value="1"/>
</dbReference>
<dbReference type="PROSITE" id="PS51293">
    <property type="entry name" value="SANT"/>
    <property type="match status" value="1"/>
</dbReference>
<evidence type="ECO:0000256" key="12">
    <source>
        <dbReference type="ARBA" id="ARBA00049564"/>
    </source>
</evidence>
<keyword evidence="8" id="KW-0067">ATP-binding</keyword>
<dbReference type="Pfam" id="PF20259">
    <property type="entry name" value="tRNA_Me_trans_M"/>
    <property type="match status" value="1"/>
</dbReference>
<evidence type="ECO:0000313" key="17">
    <source>
        <dbReference type="EMBL" id="QWU86521.1"/>
    </source>
</evidence>